<dbReference type="Pfam" id="PF01551">
    <property type="entry name" value="Peptidase_M23"/>
    <property type="match status" value="1"/>
</dbReference>
<feature type="domain" description="M23ase beta-sheet core" evidence="1">
    <location>
        <begin position="105"/>
        <end position="189"/>
    </location>
</feature>
<dbReference type="InterPro" id="IPR016047">
    <property type="entry name" value="M23ase_b-sheet_dom"/>
</dbReference>
<dbReference type="CDD" id="cd12797">
    <property type="entry name" value="M23_peptidase"/>
    <property type="match status" value="1"/>
</dbReference>
<evidence type="ECO:0000259" key="1">
    <source>
        <dbReference type="Pfam" id="PF01551"/>
    </source>
</evidence>
<evidence type="ECO:0000313" key="3">
    <source>
        <dbReference type="Proteomes" id="UP000012220"/>
    </source>
</evidence>
<proteinExistence type="predicted"/>
<dbReference type="InterPro" id="IPR050570">
    <property type="entry name" value="Cell_wall_metabolism_enzyme"/>
</dbReference>
<dbReference type="PANTHER" id="PTHR21666">
    <property type="entry name" value="PEPTIDASE-RELATED"/>
    <property type="match status" value="1"/>
</dbReference>
<dbReference type="InterPro" id="IPR011055">
    <property type="entry name" value="Dup_hybrid_motif"/>
</dbReference>
<dbReference type="Gene3D" id="2.70.70.10">
    <property type="entry name" value="Glucose Permease (Domain IIA)"/>
    <property type="match status" value="1"/>
</dbReference>
<protein>
    <submittedName>
        <fullName evidence="2">Peptidase, M23 family</fullName>
    </submittedName>
</protein>
<dbReference type="GO" id="GO:0004222">
    <property type="term" value="F:metalloendopeptidase activity"/>
    <property type="evidence" value="ECO:0007669"/>
    <property type="project" value="TreeGrafter"/>
</dbReference>
<dbReference type="EMBL" id="AHNY02000040">
    <property type="protein sequence ID" value="EMY27360.1"/>
    <property type="molecule type" value="Genomic_DNA"/>
</dbReference>
<dbReference type="SUPFAM" id="SSF51261">
    <property type="entry name" value="Duplicated hybrid motif"/>
    <property type="match status" value="1"/>
</dbReference>
<accession>N1UZP0</accession>
<reference evidence="2 3" key="1">
    <citation type="submission" date="2013-02" db="EMBL/GenBank/DDBJ databases">
        <authorList>
            <person name="Harkins D.M."/>
            <person name="Durkin A.S."/>
            <person name="Brinkac L.M."/>
            <person name="Haft D.H."/>
            <person name="Selengut J.D."/>
            <person name="Sanka R."/>
            <person name="DePew J."/>
            <person name="Purushe J."/>
            <person name="Picardeau M."/>
            <person name="Werts C."/>
            <person name="Goarant C."/>
            <person name="Vinetz J.M."/>
            <person name="Sutton G.G."/>
            <person name="Nierman W.C."/>
            <person name="Fouts D.E."/>
        </authorList>
    </citation>
    <scope>NUCLEOTIDE SEQUENCE [LARGE SCALE GENOMIC DNA]</scope>
    <source>
        <strain evidence="2 3">200703203</strain>
    </source>
</reference>
<dbReference type="PANTHER" id="PTHR21666:SF270">
    <property type="entry name" value="MUREIN HYDROLASE ACTIVATOR ENVC"/>
    <property type="match status" value="1"/>
</dbReference>
<comment type="caution">
    <text evidence="2">The sequence shown here is derived from an EMBL/GenBank/DDBJ whole genome shotgun (WGS) entry which is preliminary data.</text>
</comment>
<dbReference type="FunFam" id="2.70.70.10:FF:000024">
    <property type="entry name" value="Peptidase, M23 family"/>
    <property type="match status" value="1"/>
</dbReference>
<dbReference type="BioCyc" id="LINT1085541:G11IQ-3957-MONOMER"/>
<dbReference type="AlphaFoldDB" id="N1UZP0"/>
<name>N1UZP0_LEPIR</name>
<evidence type="ECO:0000313" key="2">
    <source>
        <dbReference type="EMBL" id="EMY27360.1"/>
    </source>
</evidence>
<sequence>MNEKRFYCDKNDPKKILGLYLIVQSLVFTFVLCSENKLEIPKIFESSREELGPDSIDKFFSEHNEYVSDGFDFPVGKPNAKGYMDKQPFGKNFHLGEDWNAVGRNDYGDPVYAVSHGIVKFVGDEGPGWGTVIMITHLLPNGKRINSLYAHLSKINVSKGDQIRKGKMIGRIGDANGRYGPHLHFEMRDDFFLPTGPGYSRDPSGYLNPKVFIRKNRKLK</sequence>
<dbReference type="Proteomes" id="UP000012220">
    <property type="component" value="Unassembled WGS sequence"/>
</dbReference>
<organism evidence="2 3">
    <name type="scientific">Leptospira interrogans serovar Australis str. 200703203</name>
    <dbReference type="NCBI Taxonomy" id="1085541"/>
    <lineage>
        <taxon>Bacteria</taxon>
        <taxon>Pseudomonadati</taxon>
        <taxon>Spirochaetota</taxon>
        <taxon>Spirochaetia</taxon>
        <taxon>Leptospirales</taxon>
        <taxon>Leptospiraceae</taxon>
        <taxon>Leptospira</taxon>
    </lineage>
</organism>
<gene>
    <name evidence="2" type="ORF">LEP1GSC115_0250</name>
</gene>